<protein>
    <submittedName>
        <fullName evidence="1">J domain-containing protein</fullName>
    </submittedName>
</protein>
<keyword evidence="2" id="KW-1185">Reference proteome</keyword>
<dbReference type="RefSeq" id="WP_208251795.1">
    <property type="nucleotide sequence ID" value="NZ_JAGEPF010000040.1"/>
</dbReference>
<dbReference type="Proteomes" id="UP000680206">
    <property type="component" value="Unassembled WGS sequence"/>
</dbReference>
<reference evidence="1 2" key="1">
    <citation type="submission" date="2021-03" db="EMBL/GenBank/DDBJ databases">
        <title>Actinomadura violae sp. nov., isolated from lichen in Thailand.</title>
        <authorList>
            <person name="Kanchanasin P."/>
            <person name="Saeng-In P."/>
            <person name="Phongsopitanun W."/>
            <person name="Yuki M."/>
            <person name="Kudo T."/>
            <person name="Ohkuma M."/>
            <person name="Tanasupawat S."/>
        </authorList>
    </citation>
    <scope>NUCLEOTIDE SEQUENCE [LARGE SCALE GENOMIC DNA]</scope>
    <source>
        <strain evidence="1 2">LCR2-06</strain>
    </source>
</reference>
<comment type="caution">
    <text evidence="1">The sequence shown here is derived from an EMBL/GenBank/DDBJ whole genome shotgun (WGS) entry which is preliminary data.</text>
</comment>
<dbReference type="EMBL" id="JAGEPF010000040">
    <property type="protein sequence ID" value="MBO2464931.1"/>
    <property type="molecule type" value="Genomic_DNA"/>
</dbReference>
<gene>
    <name evidence="1" type="ORF">J4709_45940</name>
</gene>
<organism evidence="1 2">
    <name type="scientific">Actinomadura violacea</name>
    <dbReference type="NCBI Taxonomy" id="2819934"/>
    <lineage>
        <taxon>Bacteria</taxon>
        <taxon>Bacillati</taxon>
        <taxon>Actinomycetota</taxon>
        <taxon>Actinomycetes</taxon>
        <taxon>Streptosporangiales</taxon>
        <taxon>Thermomonosporaceae</taxon>
        <taxon>Actinomadura</taxon>
    </lineage>
</organism>
<evidence type="ECO:0000313" key="2">
    <source>
        <dbReference type="Proteomes" id="UP000680206"/>
    </source>
</evidence>
<sequence length="176" mass="20200">MARYATDPPMPPVEEVLRCGFEPCSLVWRRLSRPGPTPEFCSDRCKQADYRARLRLPNKQARAAHVAARQCRRRKWEHFEREEWLRFERDFHDQSGRFFNEPPWGSAGMSVGEARAAIFKLADTADDGSVSVVRAYRRALKRSHTDTAGVSTEEAKKLLAELQKARQILEDAGAWP</sequence>
<name>A0ABS3S7R6_9ACTN</name>
<proteinExistence type="predicted"/>
<evidence type="ECO:0000313" key="1">
    <source>
        <dbReference type="EMBL" id="MBO2464931.1"/>
    </source>
</evidence>
<accession>A0ABS3S7R6</accession>